<protein>
    <recommendedName>
        <fullName evidence="3 6">Queuosine 5'-phosphate N-glycosylase/hydrolase</fullName>
        <ecNumber evidence="6">3.2.2.-</ecNumber>
    </recommendedName>
    <alternativeName>
        <fullName evidence="4 6">Queuosine-nucleotide N-glycosylase/hydrolase</fullName>
    </alternativeName>
</protein>
<dbReference type="GO" id="GO:0006400">
    <property type="term" value="P:tRNA modification"/>
    <property type="evidence" value="ECO:0007669"/>
    <property type="project" value="TreeGrafter"/>
</dbReference>
<accession>A0A4P9YUQ0</accession>
<reference evidence="8" key="1">
    <citation type="journal article" date="2018" name="Nat. Microbiol.">
        <title>Leveraging single-cell genomics to expand the fungal tree of life.</title>
        <authorList>
            <person name="Ahrendt S.R."/>
            <person name="Quandt C.A."/>
            <person name="Ciobanu D."/>
            <person name="Clum A."/>
            <person name="Salamov A."/>
            <person name="Andreopoulos B."/>
            <person name="Cheng J.F."/>
            <person name="Woyke T."/>
            <person name="Pelin A."/>
            <person name="Henrissat B."/>
            <person name="Reynolds N.K."/>
            <person name="Benny G.L."/>
            <person name="Smith M.E."/>
            <person name="James T.Y."/>
            <person name="Grigoriev I.V."/>
        </authorList>
    </citation>
    <scope>NUCLEOTIDE SEQUENCE [LARGE SCALE GENOMIC DNA]</scope>
    <source>
        <strain evidence="8">Benny S71-1</strain>
    </source>
</reference>
<proteinExistence type="inferred from homology"/>
<dbReference type="Pfam" id="PF10343">
    <property type="entry name" value="Q_salvage"/>
    <property type="match status" value="1"/>
</dbReference>
<comment type="similarity">
    <text evidence="2 6">Belongs to the QNG1 protein family.</text>
</comment>
<dbReference type="InterPro" id="IPR019438">
    <property type="entry name" value="Q_salvage"/>
</dbReference>
<dbReference type="EC" id="3.2.2.-" evidence="6"/>
<evidence type="ECO:0000256" key="3">
    <source>
        <dbReference type="ARBA" id="ARBA00035306"/>
    </source>
</evidence>
<evidence type="ECO:0000256" key="5">
    <source>
        <dbReference type="ARBA" id="ARBA00048204"/>
    </source>
</evidence>
<comment type="function">
    <text evidence="6">Catalyzes the hydrolysis of queuosine 5'-phosphate, releasing the nucleobase queuine (q). Is required for salvage of queuine from exogenous queuosine (Q) that is imported and then converted to queuosine 5'-phosphate intracellularly.</text>
</comment>
<keyword evidence="8" id="KW-1185">Reference proteome</keyword>
<sequence length="344" mass="39105">MPLNPVLESAHFIAEHSKDVSIDMNAVEKVATMLFRQMEKTPYTTQVWRQHPLNPSHPTEATIDWIFVVDLLNFSFWSDAGEFSPDRYTVVYNGQSYTGYWALCACINRAIDEGLPMTQASFYANATDEQLSAIFRSDTSEQIPLLAERIRLLREAGQVLIKQYNGSFVHCVKAARKQAAHLLDLIVRSFAVFRDECQFAGRPVQFYKRAQILIADIWACFDGEGLGEFVDIDHVTMFADYRVPQSLAYLGLLQYSADLHAHLEADRPLDYGSRLEVEIRGNSIWAVEQLRQCMLVARSQSASSSSSLPPINAILLDFYLWDFAKDNAQALCNVPVHRTRSIFY</sequence>
<evidence type="ECO:0000313" key="8">
    <source>
        <dbReference type="Proteomes" id="UP000278143"/>
    </source>
</evidence>
<dbReference type="PANTHER" id="PTHR21314">
    <property type="entry name" value="QUEUOSINE 5'-PHOSPHATE N-GLYCOSYLASE_HYDROLASE-RELATED"/>
    <property type="match status" value="1"/>
</dbReference>
<comment type="catalytic activity">
    <reaction evidence="5 6">
        <text>queuosine 5'-phosphate + H2O = queuine + D-ribose 5-phosphate</text>
        <dbReference type="Rhea" id="RHEA:75387"/>
        <dbReference type="ChEBI" id="CHEBI:15377"/>
        <dbReference type="ChEBI" id="CHEBI:17433"/>
        <dbReference type="ChEBI" id="CHEBI:78346"/>
        <dbReference type="ChEBI" id="CHEBI:194371"/>
    </reaction>
    <physiologicalReaction direction="left-to-right" evidence="5 6">
        <dbReference type="Rhea" id="RHEA:75388"/>
    </physiologicalReaction>
</comment>
<dbReference type="AlphaFoldDB" id="A0A4P9YUQ0"/>
<evidence type="ECO:0000256" key="4">
    <source>
        <dbReference type="ARBA" id="ARBA00035393"/>
    </source>
</evidence>
<dbReference type="PANTHER" id="PTHR21314:SF0">
    <property type="entry name" value="QUEUOSINE 5'-PHOSPHATE N-GLYCOSYLASE_HYDROLASE"/>
    <property type="match status" value="1"/>
</dbReference>
<organism evidence="7 8">
    <name type="scientific">Syncephalis pseudoplumigaleata</name>
    <dbReference type="NCBI Taxonomy" id="1712513"/>
    <lineage>
        <taxon>Eukaryota</taxon>
        <taxon>Fungi</taxon>
        <taxon>Fungi incertae sedis</taxon>
        <taxon>Zoopagomycota</taxon>
        <taxon>Zoopagomycotina</taxon>
        <taxon>Zoopagomycetes</taxon>
        <taxon>Zoopagales</taxon>
        <taxon>Piptocephalidaceae</taxon>
        <taxon>Syncephalis</taxon>
    </lineage>
</organism>
<evidence type="ECO:0000256" key="2">
    <source>
        <dbReference type="ARBA" id="ARBA00035119"/>
    </source>
</evidence>
<keyword evidence="1 6" id="KW-0378">Hydrolase</keyword>
<dbReference type="EMBL" id="KZ990857">
    <property type="protein sequence ID" value="RKP23574.1"/>
    <property type="molecule type" value="Genomic_DNA"/>
</dbReference>
<evidence type="ECO:0000313" key="7">
    <source>
        <dbReference type="EMBL" id="RKP23574.1"/>
    </source>
</evidence>
<evidence type="ECO:0000256" key="6">
    <source>
        <dbReference type="RuleBase" id="RU365002"/>
    </source>
</evidence>
<gene>
    <name evidence="7" type="ORF">SYNPS1DRAFT_33379</name>
</gene>
<dbReference type="GO" id="GO:0016787">
    <property type="term" value="F:hydrolase activity"/>
    <property type="evidence" value="ECO:0007669"/>
    <property type="project" value="UniProtKB-KW"/>
</dbReference>
<evidence type="ECO:0000256" key="1">
    <source>
        <dbReference type="ARBA" id="ARBA00022801"/>
    </source>
</evidence>
<dbReference type="OrthoDB" id="416777at2759"/>
<name>A0A4P9YUQ0_9FUNG</name>
<dbReference type="Proteomes" id="UP000278143">
    <property type="component" value="Unassembled WGS sequence"/>
</dbReference>